<dbReference type="Proteomes" id="UP000484015">
    <property type="component" value="Unassembled WGS sequence"/>
</dbReference>
<dbReference type="EMBL" id="WNLA01000012">
    <property type="protein sequence ID" value="MTW03955.1"/>
    <property type="molecule type" value="Genomic_DNA"/>
</dbReference>
<dbReference type="RefSeq" id="WP_155440307.1">
    <property type="nucleotide sequence ID" value="NZ_WNLA01000012.1"/>
</dbReference>
<accession>A0A6L6Q2X0</accession>
<comment type="caution">
    <text evidence="1">The sequence shown here is derived from an EMBL/GenBank/DDBJ whole genome shotgun (WGS) entry which is preliminary data.</text>
</comment>
<protein>
    <submittedName>
        <fullName evidence="1">Uncharacterized protein</fullName>
    </submittedName>
</protein>
<evidence type="ECO:0000313" key="2">
    <source>
        <dbReference type="Proteomes" id="UP000484015"/>
    </source>
</evidence>
<name>A0A6L6Q2X0_9BURK</name>
<keyword evidence="2" id="KW-1185">Reference proteome</keyword>
<evidence type="ECO:0000313" key="1">
    <source>
        <dbReference type="EMBL" id="MTW03955.1"/>
    </source>
</evidence>
<sequence length="104" mass="11117">MTFSTLDSARLIRDGGIDALSALDMAVREAIVGLPPEEQTKVKRAFGEAMGCIVEHLINPAVRAFPQLDTDQATWSAIAESRATLRARISPNSHASESPSAPLT</sequence>
<proteinExistence type="predicted"/>
<organism evidence="1 2">
    <name type="scientific">Pseudoduganella ginsengisoli</name>
    <dbReference type="NCBI Taxonomy" id="1462440"/>
    <lineage>
        <taxon>Bacteria</taxon>
        <taxon>Pseudomonadati</taxon>
        <taxon>Pseudomonadota</taxon>
        <taxon>Betaproteobacteria</taxon>
        <taxon>Burkholderiales</taxon>
        <taxon>Oxalobacteraceae</taxon>
        <taxon>Telluria group</taxon>
        <taxon>Pseudoduganella</taxon>
    </lineage>
</organism>
<gene>
    <name evidence="1" type="ORF">GM668_17890</name>
</gene>
<reference evidence="1 2" key="1">
    <citation type="submission" date="2019-11" db="EMBL/GenBank/DDBJ databases">
        <title>Type strains purchased from KCTC, JCM and DSMZ.</title>
        <authorList>
            <person name="Lu H."/>
        </authorList>
    </citation>
    <scope>NUCLEOTIDE SEQUENCE [LARGE SCALE GENOMIC DNA]</scope>
    <source>
        <strain evidence="1 2">KCTC 42409</strain>
    </source>
</reference>
<dbReference type="OrthoDB" id="8781581at2"/>
<dbReference type="AlphaFoldDB" id="A0A6L6Q2X0"/>